<proteinExistence type="predicted"/>
<dbReference type="InterPro" id="IPR014710">
    <property type="entry name" value="RmlC-like_jellyroll"/>
</dbReference>
<evidence type="ECO:0000256" key="1">
    <source>
        <dbReference type="SAM" id="SignalP"/>
    </source>
</evidence>
<dbReference type="EMBL" id="JAOCAP010000063">
    <property type="protein sequence ID" value="MDH1321623.1"/>
    <property type="molecule type" value="Genomic_DNA"/>
</dbReference>
<reference evidence="2" key="1">
    <citation type="submission" date="2022-09" db="EMBL/GenBank/DDBJ databases">
        <title>Intensive care unit water sources are persistently colonized with multi-drug resistant bacteria and are the site of extensive horizontal gene transfer of antibiotic resistance genes.</title>
        <authorList>
            <person name="Diorio-Toth L."/>
        </authorList>
    </citation>
    <scope>NUCLEOTIDE SEQUENCE</scope>
    <source>
        <strain evidence="2">GD03936</strain>
    </source>
</reference>
<comment type="caution">
    <text evidence="2">The sequence shown here is derived from an EMBL/GenBank/DDBJ whole genome shotgun (WGS) entry which is preliminary data.</text>
</comment>
<gene>
    <name evidence="2" type="ORF">N5C39_25135</name>
</gene>
<evidence type="ECO:0000313" key="3">
    <source>
        <dbReference type="Proteomes" id="UP001158416"/>
    </source>
</evidence>
<dbReference type="Gene3D" id="2.60.120.10">
    <property type="entry name" value="Jelly Rolls"/>
    <property type="match status" value="1"/>
</dbReference>
<dbReference type="AlphaFoldDB" id="A0AA42PWW5"/>
<dbReference type="Proteomes" id="UP001158416">
    <property type="component" value="Unassembled WGS sequence"/>
</dbReference>
<keyword evidence="1" id="KW-0732">Signal</keyword>
<protein>
    <submittedName>
        <fullName evidence="2">Uncharacterized protein</fullName>
    </submittedName>
</protein>
<organism evidence="2 3">
    <name type="scientific">Enterobacter bugandensis</name>
    <dbReference type="NCBI Taxonomy" id="881260"/>
    <lineage>
        <taxon>Bacteria</taxon>
        <taxon>Pseudomonadati</taxon>
        <taxon>Pseudomonadota</taxon>
        <taxon>Gammaproteobacteria</taxon>
        <taxon>Enterobacterales</taxon>
        <taxon>Enterobacteriaceae</taxon>
        <taxon>Enterobacter</taxon>
    </lineage>
</organism>
<evidence type="ECO:0000313" key="2">
    <source>
        <dbReference type="EMBL" id="MDH1321623.1"/>
    </source>
</evidence>
<dbReference type="RefSeq" id="WP_280030606.1">
    <property type="nucleotide sequence ID" value="NZ_JAOCAP010000063.1"/>
</dbReference>
<sequence>MKKIVHAVTFLTCALPAFVFAANECKTHRNQFVDNDDYKIWSTVICPHQSVARHTHPHPRVLIPKDDGILRVTYTDKPTGQDNPRDFRLDKNRRVFLDYNEGIDPHTDEILGDRPVTVLVIELKTAKILEMR</sequence>
<feature type="chain" id="PRO_5041247691" evidence="1">
    <location>
        <begin position="22"/>
        <end position="132"/>
    </location>
</feature>
<accession>A0AA42PWW5</accession>
<feature type="signal peptide" evidence="1">
    <location>
        <begin position="1"/>
        <end position="21"/>
    </location>
</feature>
<name>A0AA42PWW5_9ENTR</name>